<accession>A0A561U9A8</accession>
<dbReference type="InterPro" id="IPR016181">
    <property type="entry name" value="Acyl_CoA_acyltransferase"/>
</dbReference>
<dbReference type="GO" id="GO:0008999">
    <property type="term" value="F:protein-N-terminal-alanine acetyltransferase activity"/>
    <property type="evidence" value="ECO:0007669"/>
    <property type="project" value="TreeGrafter"/>
</dbReference>
<organism evidence="2 3">
    <name type="scientific">Saccharopolyspora dendranthemae</name>
    <dbReference type="NCBI Taxonomy" id="1181886"/>
    <lineage>
        <taxon>Bacteria</taxon>
        <taxon>Bacillati</taxon>
        <taxon>Actinomycetota</taxon>
        <taxon>Actinomycetes</taxon>
        <taxon>Pseudonocardiales</taxon>
        <taxon>Pseudonocardiaceae</taxon>
        <taxon>Saccharopolyspora</taxon>
    </lineage>
</organism>
<comment type="caution">
    <text evidence="2">The sequence shown here is derived from an EMBL/GenBank/DDBJ whole genome shotgun (WGS) entry which is preliminary data.</text>
</comment>
<dbReference type="Proteomes" id="UP000316184">
    <property type="component" value="Unassembled WGS sequence"/>
</dbReference>
<dbReference type="SUPFAM" id="SSF55729">
    <property type="entry name" value="Acyl-CoA N-acyltransferases (Nat)"/>
    <property type="match status" value="1"/>
</dbReference>
<keyword evidence="3" id="KW-1185">Reference proteome</keyword>
<dbReference type="Pfam" id="PF13302">
    <property type="entry name" value="Acetyltransf_3"/>
    <property type="match status" value="1"/>
</dbReference>
<dbReference type="OrthoDB" id="9799321at2"/>
<dbReference type="CDD" id="cd04301">
    <property type="entry name" value="NAT_SF"/>
    <property type="match status" value="1"/>
</dbReference>
<dbReference type="RefSeq" id="WP_145739230.1">
    <property type="nucleotide sequence ID" value="NZ_VIWX01000002.1"/>
</dbReference>
<dbReference type="GO" id="GO:1990189">
    <property type="term" value="F:protein N-terminal-serine acetyltransferase activity"/>
    <property type="evidence" value="ECO:0007669"/>
    <property type="project" value="TreeGrafter"/>
</dbReference>
<feature type="domain" description="N-acetyltransferase" evidence="1">
    <location>
        <begin position="24"/>
        <end position="179"/>
    </location>
</feature>
<dbReference type="GO" id="GO:0005737">
    <property type="term" value="C:cytoplasm"/>
    <property type="evidence" value="ECO:0007669"/>
    <property type="project" value="TreeGrafter"/>
</dbReference>
<name>A0A561U9A8_9PSEU</name>
<evidence type="ECO:0000313" key="2">
    <source>
        <dbReference type="EMBL" id="TWF95927.1"/>
    </source>
</evidence>
<protein>
    <submittedName>
        <fullName evidence="2">RimJ/RimL family protein N-acetyltransferase</fullName>
    </submittedName>
</protein>
<evidence type="ECO:0000259" key="1">
    <source>
        <dbReference type="PROSITE" id="PS51186"/>
    </source>
</evidence>
<dbReference type="PROSITE" id="PS51186">
    <property type="entry name" value="GNAT"/>
    <property type="match status" value="1"/>
</dbReference>
<dbReference type="PANTHER" id="PTHR43441">
    <property type="entry name" value="RIBOSOMAL-PROTEIN-SERINE ACETYLTRANSFERASE"/>
    <property type="match status" value="1"/>
</dbReference>
<dbReference type="AlphaFoldDB" id="A0A561U9A8"/>
<sequence>MPRPQERLRLPGALLRRPTSADAAALQRVVTESLEHLRPWMPWAEGDYPVSAAVEFIDTATRHWHSGQSYTYLITTGGHIAGTISLEQRIGDGGLEIGYWLHPEHTGRGLMTAAARAVTEQAFALPEVRRVEIWHDAANTASRRIPERLGFACVEEHRPPRFAPAPGRAGVDVVWRMAR</sequence>
<proteinExistence type="predicted"/>
<dbReference type="PANTHER" id="PTHR43441:SF3">
    <property type="entry name" value="ACETYLTRANSFERASE"/>
    <property type="match status" value="1"/>
</dbReference>
<evidence type="ECO:0000313" key="3">
    <source>
        <dbReference type="Proteomes" id="UP000316184"/>
    </source>
</evidence>
<dbReference type="InterPro" id="IPR000182">
    <property type="entry name" value="GNAT_dom"/>
</dbReference>
<reference evidence="2 3" key="1">
    <citation type="submission" date="2019-06" db="EMBL/GenBank/DDBJ databases">
        <title>Sequencing the genomes of 1000 actinobacteria strains.</title>
        <authorList>
            <person name="Klenk H.-P."/>
        </authorList>
    </citation>
    <scope>NUCLEOTIDE SEQUENCE [LARGE SCALE GENOMIC DNA]</scope>
    <source>
        <strain evidence="2 3">DSM 46699</strain>
    </source>
</reference>
<dbReference type="InterPro" id="IPR051908">
    <property type="entry name" value="Ribosomal_N-acetyltransferase"/>
</dbReference>
<dbReference type="EMBL" id="VIWX01000002">
    <property type="protein sequence ID" value="TWF95927.1"/>
    <property type="molecule type" value="Genomic_DNA"/>
</dbReference>
<keyword evidence="2" id="KW-0808">Transferase</keyword>
<dbReference type="Gene3D" id="3.40.630.30">
    <property type="match status" value="1"/>
</dbReference>
<gene>
    <name evidence="2" type="ORF">FHU35_12927</name>
</gene>